<dbReference type="Proteomes" id="UP000092555">
    <property type="component" value="Unassembled WGS sequence"/>
</dbReference>
<dbReference type="InterPro" id="IPR004046">
    <property type="entry name" value="GST_C"/>
</dbReference>
<feature type="domain" description="GST C-terminal" evidence="3">
    <location>
        <begin position="96"/>
        <end position="247"/>
    </location>
</feature>
<accession>A0A1A0H1S6</accession>
<dbReference type="PROSITE" id="PS50405">
    <property type="entry name" value="GST_CTER"/>
    <property type="match status" value="1"/>
</dbReference>
<comment type="caution">
    <text evidence="4">The sequence shown here is derived from an EMBL/GenBank/DDBJ whole genome shotgun (WGS) entry which is preliminary data.</text>
</comment>
<reference evidence="4 5" key="1">
    <citation type="submission" date="2016-05" db="EMBL/GenBank/DDBJ databases">
        <title>Comparative genomics of biotechnologically important yeasts.</title>
        <authorList>
            <consortium name="DOE Joint Genome Institute"/>
            <person name="Riley R."/>
            <person name="Haridas S."/>
            <person name="Wolfe K.H."/>
            <person name="Lopes M.R."/>
            <person name="Hittinger C.T."/>
            <person name="Goker M."/>
            <person name="Salamov A."/>
            <person name="Wisecaver J."/>
            <person name="Long T.M."/>
            <person name="Aerts A.L."/>
            <person name="Barry K."/>
            <person name="Choi C."/>
            <person name="Clum A."/>
            <person name="Coughlan A.Y."/>
            <person name="Deshpande S."/>
            <person name="Douglass A.P."/>
            <person name="Hanson S.J."/>
            <person name="Klenk H.-P."/>
            <person name="LaButti K."/>
            <person name="Lapidus A."/>
            <person name="Lindquist E."/>
            <person name="Lipzen A."/>
            <person name="Meier-kolthoff J.P."/>
            <person name="Ohm R.A."/>
            <person name="Otillar R.P."/>
            <person name="Pangilinan J."/>
            <person name="Peng Y."/>
            <person name="Rokas A."/>
            <person name="Rosa C.A."/>
            <person name="Scheuner C."/>
            <person name="Sibirny A.A."/>
            <person name="Slot J.C."/>
            <person name="Stielow J.B."/>
            <person name="Sun H."/>
            <person name="Kurtzman C.P."/>
            <person name="Blackwell M."/>
            <person name="Grigoriev I.V."/>
            <person name="Jeffries T.W."/>
        </authorList>
    </citation>
    <scope>NUCLEOTIDE SEQUENCE [LARGE SCALE GENOMIC DNA]</scope>
    <source>
        <strain evidence="4 5">NRRL YB-4993</strain>
    </source>
</reference>
<dbReference type="Pfam" id="PF14497">
    <property type="entry name" value="GST_C_3"/>
    <property type="match status" value="1"/>
</dbReference>
<dbReference type="Gene3D" id="3.40.30.10">
    <property type="entry name" value="Glutaredoxin"/>
    <property type="match status" value="1"/>
</dbReference>
<evidence type="ECO:0000259" key="3">
    <source>
        <dbReference type="PROSITE" id="PS50405"/>
    </source>
</evidence>
<dbReference type="InterPro" id="IPR036249">
    <property type="entry name" value="Thioredoxin-like_sf"/>
</dbReference>
<dbReference type="InterPro" id="IPR040079">
    <property type="entry name" value="Glutathione_S-Trfase"/>
</dbReference>
<dbReference type="RefSeq" id="XP_018709379.1">
    <property type="nucleotide sequence ID" value="XM_018855179.1"/>
</dbReference>
<dbReference type="PROSITE" id="PS50404">
    <property type="entry name" value="GST_NTER"/>
    <property type="match status" value="1"/>
</dbReference>
<comment type="similarity">
    <text evidence="1">Belongs to the GST superfamily.</text>
</comment>
<evidence type="ECO:0008006" key="6">
    <source>
        <dbReference type="Google" id="ProtNLM"/>
    </source>
</evidence>
<feature type="domain" description="GST N-terminal" evidence="2">
    <location>
        <begin position="3"/>
        <end position="90"/>
    </location>
</feature>
<name>A0A1A0H1S6_9ASCO</name>
<dbReference type="InterPro" id="IPR004045">
    <property type="entry name" value="Glutathione_S-Trfase_N"/>
</dbReference>
<gene>
    <name evidence="4" type="ORF">METBIDRAFT_226484</name>
</gene>
<dbReference type="InterPro" id="IPR036282">
    <property type="entry name" value="Glutathione-S-Trfase_C_sf"/>
</dbReference>
<dbReference type="InterPro" id="IPR010987">
    <property type="entry name" value="Glutathione-S-Trfase_C-like"/>
</dbReference>
<dbReference type="CDD" id="cd03046">
    <property type="entry name" value="GST_N_GTT1_like"/>
    <property type="match status" value="1"/>
</dbReference>
<dbReference type="SUPFAM" id="SSF47616">
    <property type="entry name" value="GST C-terminal domain-like"/>
    <property type="match status" value="1"/>
</dbReference>
<proteinExistence type="inferred from homology"/>
<dbReference type="Pfam" id="PF02798">
    <property type="entry name" value="GST_N"/>
    <property type="match status" value="1"/>
</dbReference>
<evidence type="ECO:0000259" key="2">
    <source>
        <dbReference type="PROSITE" id="PS50404"/>
    </source>
</evidence>
<dbReference type="GeneID" id="30028155"/>
<dbReference type="Gene3D" id="1.20.1050.10">
    <property type="match status" value="1"/>
</dbReference>
<sequence>MAQDRIVLHYLKDSRASRIVFLFEELGLEYEIKAYEWTPELVAPPELKLVWPLGLSPAVQIFKADDPEPIVLAESGQIVQFILNNYDSEGKFKPESMRDQVLVDYYLHFAEGTLEPHIVSLLVGYVASQRAPFGFGWLVKLVLSQINSQFYLRKLKTALAFLNSQLEAKDGGYFVGNKLSGADFILDFPINENLFLNPYKVKRLGIDIDPSKDYPRLVEWNKLITERPLHVKALEKKASVMKNKRGLLG</sequence>
<dbReference type="PANTHER" id="PTHR44051:SF9">
    <property type="entry name" value="GLUTATHIONE S-TRANSFERASE 1"/>
    <property type="match status" value="1"/>
</dbReference>
<keyword evidence="5" id="KW-1185">Reference proteome</keyword>
<dbReference type="STRING" id="869754.A0A1A0H1S6"/>
<dbReference type="AlphaFoldDB" id="A0A1A0H1S6"/>
<dbReference type="SUPFAM" id="SSF52833">
    <property type="entry name" value="Thioredoxin-like"/>
    <property type="match status" value="1"/>
</dbReference>
<protein>
    <recommendedName>
        <fullName evidence="6">Glutathione S-transferase</fullName>
    </recommendedName>
</protein>
<dbReference type="OrthoDB" id="2098326at2759"/>
<dbReference type="EMBL" id="LXTC01000009">
    <property type="protein sequence ID" value="OBA17984.1"/>
    <property type="molecule type" value="Genomic_DNA"/>
</dbReference>
<dbReference type="SFLD" id="SFLDS00019">
    <property type="entry name" value="Glutathione_Transferase_(cytos"/>
    <property type="match status" value="1"/>
</dbReference>
<evidence type="ECO:0000313" key="5">
    <source>
        <dbReference type="Proteomes" id="UP000092555"/>
    </source>
</evidence>
<organism evidence="4 5">
    <name type="scientific">Metschnikowia bicuspidata var. bicuspidata NRRL YB-4993</name>
    <dbReference type="NCBI Taxonomy" id="869754"/>
    <lineage>
        <taxon>Eukaryota</taxon>
        <taxon>Fungi</taxon>
        <taxon>Dikarya</taxon>
        <taxon>Ascomycota</taxon>
        <taxon>Saccharomycotina</taxon>
        <taxon>Pichiomycetes</taxon>
        <taxon>Metschnikowiaceae</taxon>
        <taxon>Metschnikowia</taxon>
    </lineage>
</organism>
<evidence type="ECO:0000313" key="4">
    <source>
        <dbReference type="EMBL" id="OBA17984.1"/>
    </source>
</evidence>
<evidence type="ECO:0000256" key="1">
    <source>
        <dbReference type="ARBA" id="ARBA00007409"/>
    </source>
</evidence>
<dbReference type="PANTHER" id="PTHR44051">
    <property type="entry name" value="GLUTATHIONE S-TRANSFERASE-RELATED"/>
    <property type="match status" value="1"/>
</dbReference>